<keyword evidence="2" id="KW-0378">Hydrolase</keyword>
<evidence type="ECO:0000256" key="2">
    <source>
        <dbReference type="ARBA" id="ARBA00022801"/>
    </source>
</evidence>
<dbReference type="Gene3D" id="1.10.530.10">
    <property type="match status" value="1"/>
</dbReference>
<dbReference type="InterPro" id="IPR002901">
    <property type="entry name" value="MGlyc_endo_b_GlcNAc-like_dom"/>
</dbReference>
<comment type="similarity">
    <text evidence="1">Belongs to the glycosyl hydrolase 73 family.</text>
</comment>
<feature type="chain" id="PRO_5043661550" description="Mannosyl-glycoprotein endo-beta-N-acetylglucosamidase-like domain-containing protein" evidence="3">
    <location>
        <begin position="26"/>
        <end position="345"/>
    </location>
</feature>
<dbReference type="Pfam" id="PF03217">
    <property type="entry name" value="SlpA"/>
    <property type="match status" value="1"/>
</dbReference>
<evidence type="ECO:0000313" key="6">
    <source>
        <dbReference type="Proteomes" id="UP001321804"/>
    </source>
</evidence>
<evidence type="ECO:0000256" key="1">
    <source>
        <dbReference type="ARBA" id="ARBA00010266"/>
    </source>
</evidence>
<dbReference type="SMART" id="SM00047">
    <property type="entry name" value="LYZ2"/>
    <property type="match status" value="1"/>
</dbReference>
<dbReference type="InterPro" id="IPR051056">
    <property type="entry name" value="Glycosyl_Hydrolase_73"/>
</dbReference>
<sequence>MFKKTKLCAAALALVSMPIVPAVTAASQTQIVHAAITPAQQNFMNSAKPHAIKMSDQYGLWTSIMMAQAIIESNWGTSKLGSAPNYNLFGIKAGTGWTGKTVTYPTQEWDKASNKYVTINAKFRVYNDYSDSFSDNAQKLRYGLTWDKNYYSGTWLENTTTYQDSAKWLQGRYATSPTYANTLINAIKTYSLDQYDPKVENLNVSGTVKYYPGYSIKVYDSFAGIRKETGERLGDGAPIVAKKKITLHDGTSFYNIGTNKWIPAQYAVLKDSVGEVAERGVVKVKYVPGYSIAVWNKATAGKAFTGQKLKHGTSWKYSAKYYINGTTWYKVGANQWIDGTYALPA</sequence>
<dbReference type="AlphaFoldDB" id="A0AAU9CW98"/>
<feature type="signal peptide" evidence="3">
    <location>
        <begin position="1"/>
        <end position="25"/>
    </location>
</feature>
<protein>
    <recommendedName>
        <fullName evidence="4">Mannosyl-glycoprotein endo-beta-N-acetylglucosamidase-like domain-containing protein</fullName>
    </recommendedName>
</protein>
<gene>
    <name evidence="5" type="ORF">KIMC2_01910</name>
</gene>
<evidence type="ECO:0000256" key="3">
    <source>
        <dbReference type="SAM" id="SignalP"/>
    </source>
</evidence>
<name>A0AAU9CW98_9LACO</name>
<dbReference type="RefSeq" id="WP_317697117.1">
    <property type="nucleotide sequence ID" value="NZ_AP026801.1"/>
</dbReference>
<keyword evidence="3" id="KW-0732">Signal</keyword>
<dbReference type="Proteomes" id="UP001321804">
    <property type="component" value="Chromosome"/>
</dbReference>
<feature type="domain" description="Mannosyl-glycoprotein endo-beta-N-acetylglucosamidase-like" evidence="4">
    <location>
        <begin position="31"/>
        <end position="196"/>
    </location>
</feature>
<evidence type="ECO:0000259" key="4">
    <source>
        <dbReference type="SMART" id="SM00047"/>
    </source>
</evidence>
<dbReference type="KEGG" id="xak:KIMC2_01910"/>
<evidence type="ECO:0000313" key="5">
    <source>
        <dbReference type="EMBL" id="BDR55629.1"/>
    </source>
</evidence>
<accession>A0AAU9CW98</accession>
<dbReference type="Pfam" id="PF01832">
    <property type="entry name" value="Glucosaminidase"/>
    <property type="match status" value="1"/>
</dbReference>
<dbReference type="InterPro" id="IPR024968">
    <property type="entry name" value="SlpA_C_lactobacillus"/>
</dbReference>
<proteinExistence type="inferred from homology"/>
<dbReference type="PANTHER" id="PTHR33308:SF9">
    <property type="entry name" value="PEPTIDOGLYCAN HYDROLASE FLGJ"/>
    <property type="match status" value="1"/>
</dbReference>
<dbReference type="PANTHER" id="PTHR33308">
    <property type="entry name" value="PEPTIDOGLYCAN HYDROLASE FLGJ"/>
    <property type="match status" value="1"/>
</dbReference>
<dbReference type="EMBL" id="AP026801">
    <property type="protein sequence ID" value="BDR55629.1"/>
    <property type="molecule type" value="Genomic_DNA"/>
</dbReference>
<reference evidence="5 6" key="1">
    <citation type="journal article" date="2023" name="Microbiol. Spectr.">
        <title>Symbiosis of Carpenter Bees with Uncharacterized Lactic Acid Bacteria Showing NAD Auxotrophy.</title>
        <authorList>
            <person name="Kawasaki S."/>
            <person name="Ozawa K."/>
            <person name="Mori T."/>
            <person name="Yamamoto A."/>
            <person name="Ito M."/>
            <person name="Ohkuma M."/>
            <person name="Sakamoto M."/>
            <person name="Matsutani M."/>
        </authorList>
    </citation>
    <scope>NUCLEOTIDE SEQUENCE [LARGE SCALE GENOMIC DNA]</scope>
    <source>
        <strain evidence="5 6">KimC2</strain>
    </source>
</reference>
<organism evidence="5 6">
    <name type="scientific">Xylocopilactobacillus apis</name>
    <dbReference type="NCBI Taxonomy" id="2932183"/>
    <lineage>
        <taxon>Bacteria</taxon>
        <taxon>Bacillati</taxon>
        <taxon>Bacillota</taxon>
        <taxon>Bacilli</taxon>
        <taxon>Lactobacillales</taxon>
        <taxon>Lactobacillaceae</taxon>
        <taxon>Xylocopilactobacillus</taxon>
    </lineage>
</organism>
<dbReference type="GO" id="GO:0004040">
    <property type="term" value="F:amidase activity"/>
    <property type="evidence" value="ECO:0007669"/>
    <property type="project" value="InterPro"/>
</dbReference>
<keyword evidence="6" id="KW-1185">Reference proteome</keyword>
<dbReference type="Gene3D" id="4.10.80.30">
    <property type="entry name" value="DNA polymerase, domain 6"/>
    <property type="match status" value="1"/>
</dbReference>